<dbReference type="EMBL" id="JAXCGZ010017708">
    <property type="protein sequence ID" value="KAK7067787.1"/>
    <property type="molecule type" value="Genomic_DNA"/>
</dbReference>
<accession>A0AAN8WMK0</accession>
<sequence>MAGVLILLIIILILWKGNMDEVFLTPFRENCSIVEEFFSCAVGFFFFDQVAICNEQQLLVQIKVKAFDRPTVKSSLLFVFCSDYILVKSTSLLGPLDPFFYFQVAQRYLRHFFNKTFYISARFKCFVSAIYFASMSLPLHTTLPVVKKTLFMTDFCSVLVSRLKDMLSGCYDM</sequence>
<organism evidence="2 3">
    <name type="scientific">Halocaridina rubra</name>
    <name type="common">Hawaiian red shrimp</name>
    <dbReference type="NCBI Taxonomy" id="373956"/>
    <lineage>
        <taxon>Eukaryota</taxon>
        <taxon>Metazoa</taxon>
        <taxon>Ecdysozoa</taxon>
        <taxon>Arthropoda</taxon>
        <taxon>Crustacea</taxon>
        <taxon>Multicrustacea</taxon>
        <taxon>Malacostraca</taxon>
        <taxon>Eumalacostraca</taxon>
        <taxon>Eucarida</taxon>
        <taxon>Decapoda</taxon>
        <taxon>Pleocyemata</taxon>
        <taxon>Caridea</taxon>
        <taxon>Atyoidea</taxon>
        <taxon>Atyidae</taxon>
        <taxon>Halocaridina</taxon>
    </lineage>
</organism>
<dbReference type="AlphaFoldDB" id="A0AAN8WMK0"/>
<dbReference type="Proteomes" id="UP001381693">
    <property type="component" value="Unassembled WGS sequence"/>
</dbReference>
<comment type="caution">
    <text evidence="2">The sequence shown here is derived from an EMBL/GenBank/DDBJ whole genome shotgun (WGS) entry which is preliminary data.</text>
</comment>
<feature type="signal peptide" evidence="1">
    <location>
        <begin position="1"/>
        <end position="19"/>
    </location>
</feature>
<proteinExistence type="predicted"/>
<evidence type="ECO:0000256" key="1">
    <source>
        <dbReference type="SAM" id="SignalP"/>
    </source>
</evidence>
<evidence type="ECO:0000313" key="3">
    <source>
        <dbReference type="Proteomes" id="UP001381693"/>
    </source>
</evidence>
<reference evidence="2 3" key="1">
    <citation type="submission" date="2023-11" db="EMBL/GenBank/DDBJ databases">
        <title>Halocaridina rubra genome assembly.</title>
        <authorList>
            <person name="Smith C."/>
        </authorList>
    </citation>
    <scope>NUCLEOTIDE SEQUENCE [LARGE SCALE GENOMIC DNA]</scope>
    <source>
        <strain evidence="2">EP-1</strain>
        <tissue evidence="2">Whole</tissue>
    </source>
</reference>
<protein>
    <recommendedName>
        <fullName evidence="4">Secreted protein</fullName>
    </recommendedName>
</protein>
<feature type="chain" id="PRO_5042904269" description="Secreted protein" evidence="1">
    <location>
        <begin position="20"/>
        <end position="173"/>
    </location>
</feature>
<evidence type="ECO:0000313" key="2">
    <source>
        <dbReference type="EMBL" id="KAK7067787.1"/>
    </source>
</evidence>
<evidence type="ECO:0008006" key="4">
    <source>
        <dbReference type="Google" id="ProtNLM"/>
    </source>
</evidence>
<keyword evidence="3" id="KW-1185">Reference proteome</keyword>
<name>A0AAN8WMK0_HALRR</name>
<keyword evidence="1" id="KW-0732">Signal</keyword>
<gene>
    <name evidence="2" type="ORF">SK128_021640</name>
</gene>